<dbReference type="EMBL" id="OFSQ01000035">
    <property type="protein sequence ID" value="SOY63186.1"/>
    <property type="molecule type" value="Genomic_DNA"/>
</dbReference>
<gene>
    <name evidence="1" type="ORF">CBM2587_B60198</name>
</gene>
<dbReference type="Proteomes" id="UP000256780">
    <property type="component" value="Chromosome CBM2587_b"/>
</dbReference>
<evidence type="ECO:0000313" key="1">
    <source>
        <dbReference type="EMBL" id="SOY63186.1"/>
    </source>
</evidence>
<protein>
    <submittedName>
        <fullName evidence="1">Uncharacterized protein</fullName>
    </submittedName>
</protein>
<comment type="caution">
    <text evidence="1">The sequence shown here is derived from an EMBL/GenBank/DDBJ whole genome shotgun (WGS) entry which is preliminary data.</text>
</comment>
<proteinExistence type="predicted"/>
<dbReference type="AlphaFoldDB" id="A0A975X9P4"/>
<reference evidence="1 2" key="1">
    <citation type="submission" date="2018-01" db="EMBL/GenBank/DDBJ databases">
        <authorList>
            <person name="Clerissi C."/>
        </authorList>
    </citation>
    <scope>NUCLEOTIDE SEQUENCE [LARGE SCALE GENOMIC DNA]</scope>
    <source>
        <strain evidence="1">Cupriavidus sp. LMG 19464</strain>
    </source>
</reference>
<accession>A0A975X9P4</accession>
<sequence length="40" mass="4425">MEAVFRPSSGKASFQECGISAAGLDYIHFVTIECCRLQKM</sequence>
<evidence type="ECO:0000313" key="2">
    <source>
        <dbReference type="Proteomes" id="UP000256780"/>
    </source>
</evidence>
<organism evidence="1 2">
    <name type="scientific">Cupriavidus taiwanensis</name>
    <dbReference type="NCBI Taxonomy" id="164546"/>
    <lineage>
        <taxon>Bacteria</taxon>
        <taxon>Pseudomonadati</taxon>
        <taxon>Pseudomonadota</taxon>
        <taxon>Betaproteobacteria</taxon>
        <taxon>Burkholderiales</taxon>
        <taxon>Burkholderiaceae</taxon>
        <taxon>Cupriavidus</taxon>
    </lineage>
</organism>
<name>A0A975X9P4_9BURK</name>